<evidence type="ECO:0000313" key="1">
    <source>
        <dbReference type="EMBL" id="KZC12375.1"/>
    </source>
</evidence>
<name>A0A154PKJ9_DUFNO</name>
<protein>
    <submittedName>
        <fullName evidence="1">Uncharacterized protein</fullName>
    </submittedName>
</protein>
<organism evidence="1 2">
    <name type="scientific">Dufourea novaeangliae</name>
    <name type="common">Sweat bee</name>
    <dbReference type="NCBI Taxonomy" id="178035"/>
    <lineage>
        <taxon>Eukaryota</taxon>
        <taxon>Metazoa</taxon>
        <taxon>Ecdysozoa</taxon>
        <taxon>Arthropoda</taxon>
        <taxon>Hexapoda</taxon>
        <taxon>Insecta</taxon>
        <taxon>Pterygota</taxon>
        <taxon>Neoptera</taxon>
        <taxon>Endopterygota</taxon>
        <taxon>Hymenoptera</taxon>
        <taxon>Apocrita</taxon>
        <taxon>Aculeata</taxon>
        <taxon>Apoidea</taxon>
        <taxon>Anthophila</taxon>
        <taxon>Halictidae</taxon>
        <taxon>Rophitinae</taxon>
        <taxon>Dufourea</taxon>
    </lineage>
</organism>
<gene>
    <name evidence="1" type="ORF">WN55_04080</name>
</gene>
<evidence type="ECO:0000313" key="2">
    <source>
        <dbReference type="Proteomes" id="UP000076502"/>
    </source>
</evidence>
<keyword evidence="2" id="KW-1185">Reference proteome</keyword>
<dbReference type="Proteomes" id="UP000076502">
    <property type="component" value="Unassembled WGS sequence"/>
</dbReference>
<accession>A0A154PKJ9</accession>
<dbReference type="AlphaFoldDB" id="A0A154PKJ9"/>
<sequence length="49" mass="5428">MEFATVHAVTFLFSPISIHGTRAQDSVSRGDPVPVQNKKIGEIFCVAYY</sequence>
<proteinExistence type="predicted"/>
<dbReference type="EMBL" id="KQ434947">
    <property type="protein sequence ID" value="KZC12375.1"/>
    <property type="molecule type" value="Genomic_DNA"/>
</dbReference>
<reference evidence="1 2" key="1">
    <citation type="submission" date="2015-07" db="EMBL/GenBank/DDBJ databases">
        <title>The genome of Dufourea novaeangliae.</title>
        <authorList>
            <person name="Pan H."/>
            <person name="Kapheim K."/>
        </authorList>
    </citation>
    <scope>NUCLEOTIDE SEQUENCE [LARGE SCALE GENOMIC DNA]</scope>
    <source>
        <strain evidence="1">0120121106</strain>
        <tissue evidence="1">Whole body</tissue>
    </source>
</reference>